<evidence type="ECO:0000313" key="3">
    <source>
        <dbReference type="Proteomes" id="UP000663760"/>
    </source>
</evidence>
<feature type="compositionally biased region" description="Low complexity" evidence="1">
    <location>
        <begin position="44"/>
        <end position="54"/>
    </location>
</feature>
<dbReference type="Proteomes" id="UP000663760">
    <property type="component" value="Chromosome 11"/>
</dbReference>
<evidence type="ECO:0000256" key="1">
    <source>
        <dbReference type="SAM" id="MobiDB-lite"/>
    </source>
</evidence>
<gene>
    <name evidence="2" type="ORF">SI8410_11015967</name>
</gene>
<reference evidence="2" key="1">
    <citation type="submission" date="2020-02" db="EMBL/GenBank/DDBJ databases">
        <authorList>
            <person name="Scholz U."/>
            <person name="Mascher M."/>
            <person name="Fiebig A."/>
        </authorList>
    </citation>
    <scope>NUCLEOTIDE SEQUENCE</scope>
</reference>
<dbReference type="AlphaFoldDB" id="A0A7I8L5K4"/>
<feature type="region of interest" description="Disordered" evidence="1">
    <location>
        <begin position="38"/>
        <end position="59"/>
    </location>
</feature>
<dbReference type="EMBL" id="LR746274">
    <property type="protein sequence ID" value="CAA7405289.1"/>
    <property type="molecule type" value="Genomic_DNA"/>
</dbReference>
<proteinExistence type="predicted"/>
<organism evidence="2 3">
    <name type="scientific">Spirodela intermedia</name>
    <name type="common">Intermediate duckweed</name>
    <dbReference type="NCBI Taxonomy" id="51605"/>
    <lineage>
        <taxon>Eukaryota</taxon>
        <taxon>Viridiplantae</taxon>
        <taxon>Streptophyta</taxon>
        <taxon>Embryophyta</taxon>
        <taxon>Tracheophyta</taxon>
        <taxon>Spermatophyta</taxon>
        <taxon>Magnoliopsida</taxon>
        <taxon>Liliopsida</taxon>
        <taxon>Araceae</taxon>
        <taxon>Lemnoideae</taxon>
        <taxon>Spirodela</taxon>
    </lineage>
</organism>
<name>A0A7I8L5K4_SPIIN</name>
<keyword evidence="3" id="KW-1185">Reference proteome</keyword>
<protein>
    <submittedName>
        <fullName evidence="2">Uncharacterized protein</fullName>
    </submittedName>
</protein>
<accession>A0A7I8L5K4</accession>
<evidence type="ECO:0000313" key="2">
    <source>
        <dbReference type="EMBL" id="CAA7405289.1"/>
    </source>
</evidence>
<sequence>MLLGLDLIPRETTLCFWVNSFSSDHVKSGYFLLSPAAAVPSPTRSSGGRRSSSSLGQRKKAMDRLSWFLFTTALWRQLLYLPFDSACGGR</sequence>